<dbReference type="PANTHER" id="PTHR35400">
    <property type="entry name" value="SLR1083 PROTEIN"/>
    <property type="match status" value="1"/>
</dbReference>
<dbReference type="Gene3D" id="3.90.1570.10">
    <property type="entry name" value="tt1808, chain A"/>
    <property type="match status" value="1"/>
</dbReference>
<proteinExistence type="predicted"/>
<dbReference type="InterPro" id="IPR011335">
    <property type="entry name" value="Restrct_endonuc-II-like"/>
</dbReference>
<reference evidence="2" key="1">
    <citation type="submission" date="2006-06" db="EMBL/GenBank/DDBJ databases">
        <title>Complete sequence of Trichodesmium erythraeum IMS101.</title>
        <authorList>
            <consortium name="US DOE Joint Genome Institute"/>
            <person name="Copeland A."/>
            <person name="Lucas S."/>
            <person name="Lapidus A."/>
            <person name="Barry K."/>
            <person name="Detter J.C."/>
            <person name="Glavina del Rio T."/>
            <person name="Hammon N."/>
            <person name="Israni S."/>
            <person name="Dalin E."/>
            <person name="Tice H."/>
            <person name="Pitluck S."/>
            <person name="Kiss H."/>
            <person name="Munk A.C."/>
            <person name="Brettin T."/>
            <person name="Bruce D."/>
            <person name="Han C."/>
            <person name="Tapia R."/>
            <person name="Gilna P."/>
            <person name="Schmutz J."/>
            <person name="Larimer F."/>
            <person name="Land M."/>
            <person name="Hauser L."/>
            <person name="Kyrpides N."/>
            <person name="Kim E."/>
            <person name="Richardson P."/>
        </authorList>
    </citation>
    <scope>NUCLEOTIDE SEQUENCE [LARGE SCALE GENOMIC DNA]</scope>
    <source>
        <strain evidence="2">IMS101</strain>
    </source>
</reference>
<dbReference type="PANTHER" id="PTHR35400:SF1">
    <property type="entry name" value="SLR1083 PROTEIN"/>
    <property type="match status" value="1"/>
</dbReference>
<dbReference type="KEGG" id="ter:Tery_4530"/>
<dbReference type="eggNOG" id="COG4636">
    <property type="taxonomic scope" value="Bacteria"/>
</dbReference>
<sequence>MKEDERVELIRGEILKRSPVGRQHAAWVNRLNKLFQKLGDRALVSIQNPVELDNYSEPEPDVVLLEPKADFYASGHPQSQDVFLIVEVADSRIKFDGEIKVVLYGENNVVEVWLVDINEQCLEVYRQPIGSIYQEVQKLKRGEFLSVQRFSDINIQVDEILG</sequence>
<dbReference type="EMBL" id="CP000393">
    <property type="protein sequence ID" value="ABG53510.1"/>
    <property type="molecule type" value="Genomic_DNA"/>
</dbReference>
<accession>Q10W64</accession>
<dbReference type="RefSeq" id="WP_011613832.1">
    <property type="nucleotide sequence ID" value="NC_008312.1"/>
</dbReference>
<name>Q10W64_TRIEI</name>
<organism evidence="2">
    <name type="scientific">Trichodesmium erythraeum (strain IMS101)</name>
    <dbReference type="NCBI Taxonomy" id="203124"/>
    <lineage>
        <taxon>Bacteria</taxon>
        <taxon>Bacillati</taxon>
        <taxon>Cyanobacteriota</taxon>
        <taxon>Cyanophyceae</taxon>
        <taxon>Oscillatoriophycideae</taxon>
        <taxon>Oscillatoriales</taxon>
        <taxon>Microcoleaceae</taxon>
        <taxon>Trichodesmium</taxon>
    </lineage>
</organism>
<dbReference type="SUPFAM" id="SSF52980">
    <property type="entry name" value="Restriction endonuclease-like"/>
    <property type="match status" value="1"/>
</dbReference>
<gene>
    <name evidence="2" type="ordered locus">Tery_4530</name>
</gene>
<feature type="domain" description="Putative restriction endonuclease" evidence="1">
    <location>
        <begin position="2"/>
        <end position="155"/>
    </location>
</feature>
<evidence type="ECO:0000259" key="1">
    <source>
        <dbReference type="Pfam" id="PF05685"/>
    </source>
</evidence>
<evidence type="ECO:0000313" key="2">
    <source>
        <dbReference type="EMBL" id="ABG53510.1"/>
    </source>
</evidence>
<dbReference type="STRING" id="203124.Tery_4530"/>
<dbReference type="InterPro" id="IPR008538">
    <property type="entry name" value="Uma2"/>
</dbReference>
<dbReference type="Pfam" id="PF05685">
    <property type="entry name" value="Uma2"/>
    <property type="match status" value="1"/>
</dbReference>
<dbReference type="InterPro" id="IPR012296">
    <property type="entry name" value="Nuclease_put_TT1808"/>
</dbReference>
<dbReference type="HOGENOM" id="CLU_076312_2_0_3"/>
<dbReference type="CDD" id="cd06260">
    <property type="entry name" value="DUF820-like"/>
    <property type="match status" value="1"/>
</dbReference>
<protein>
    <recommendedName>
        <fullName evidence="1">Putative restriction endonuclease domain-containing protein</fullName>
    </recommendedName>
</protein>
<dbReference type="AlphaFoldDB" id="Q10W64"/>